<feature type="transmembrane region" description="Helical" evidence="1">
    <location>
        <begin position="6"/>
        <end position="26"/>
    </location>
</feature>
<organism evidence="2 3">
    <name type="scientific">Tolypothrix tenuis PCC 7101</name>
    <dbReference type="NCBI Taxonomy" id="231146"/>
    <lineage>
        <taxon>Bacteria</taxon>
        <taxon>Bacillati</taxon>
        <taxon>Cyanobacteriota</taxon>
        <taxon>Cyanophyceae</taxon>
        <taxon>Nostocales</taxon>
        <taxon>Tolypothrichaceae</taxon>
        <taxon>Tolypothrix</taxon>
    </lineage>
</organism>
<accession>A0A1Z4MVI4</accession>
<evidence type="ECO:0000313" key="3">
    <source>
        <dbReference type="Proteomes" id="UP000218785"/>
    </source>
</evidence>
<gene>
    <name evidence="2" type="ORF">NIES37_14340</name>
</gene>
<keyword evidence="1" id="KW-0812">Transmembrane</keyword>
<dbReference type="EMBL" id="AP018248">
    <property type="protein sequence ID" value="BAY97492.1"/>
    <property type="molecule type" value="Genomic_DNA"/>
</dbReference>
<keyword evidence="1" id="KW-1133">Transmembrane helix</keyword>
<dbReference type="Proteomes" id="UP000218785">
    <property type="component" value="Chromosome"/>
</dbReference>
<keyword evidence="3" id="KW-1185">Reference proteome</keyword>
<dbReference type="AlphaFoldDB" id="A0A1Z4MVI4"/>
<proteinExistence type="predicted"/>
<sequence length="43" mass="4695">MLIRGYAEILGSGTMISVLITLRFLLGDAKRKSLAFSVVKPLD</sequence>
<protein>
    <submittedName>
        <fullName evidence="2">Uncharacterized protein</fullName>
    </submittedName>
</protein>
<evidence type="ECO:0000256" key="1">
    <source>
        <dbReference type="SAM" id="Phobius"/>
    </source>
</evidence>
<evidence type="ECO:0000313" key="2">
    <source>
        <dbReference type="EMBL" id="BAY97492.1"/>
    </source>
</evidence>
<dbReference type="KEGG" id="ttq:NIES37_14340"/>
<reference evidence="2 3" key="1">
    <citation type="submission" date="2017-06" db="EMBL/GenBank/DDBJ databases">
        <title>Genome sequencing of cyanobaciteial culture collection at National Institute for Environmental Studies (NIES).</title>
        <authorList>
            <person name="Hirose Y."/>
            <person name="Shimura Y."/>
            <person name="Fujisawa T."/>
            <person name="Nakamura Y."/>
            <person name="Kawachi M."/>
        </authorList>
    </citation>
    <scope>NUCLEOTIDE SEQUENCE [LARGE SCALE GENOMIC DNA]</scope>
    <source>
        <strain evidence="2 3">NIES-37</strain>
    </source>
</reference>
<keyword evidence="1" id="KW-0472">Membrane</keyword>
<name>A0A1Z4MVI4_9CYAN</name>